<gene>
    <name evidence="2" type="ORF">PanWU01x14_302710</name>
</gene>
<name>A0A2P5ATA0_PARAD</name>
<dbReference type="InterPro" id="IPR003676">
    <property type="entry name" value="SAUR_fam"/>
</dbReference>
<keyword evidence="3" id="KW-1185">Reference proteome</keyword>
<protein>
    <submittedName>
        <fullName evidence="2">Small auxin-up RNA</fullName>
    </submittedName>
</protein>
<accession>A0A2P5ATA0</accession>
<comment type="caution">
    <text evidence="2">The sequence shown here is derived from an EMBL/GenBank/DDBJ whole genome shotgun (WGS) entry which is preliminary data.</text>
</comment>
<dbReference type="EMBL" id="JXTB01000456">
    <property type="protein sequence ID" value="PON39764.1"/>
    <property type="molecule type" value="Genomic_DNA"/>
</dbReference>
<comment type="similarity">
    <text evidence="1">Belongs to the ARG7 family.</text>
</comment>
<dbReference type="PANTHER" id="PTHR31929">
    <property type="entry name" value="SAUR-LIKE AUXIN-RESPONSIVE PROTEIN FAMILY-RELATED"/>
    <property type="match status" value="1"/>
</dbReference>
<dbReference type="Proteomes" id="UP000237105">
    <property type="component" value="Unassembled WGS sequence"/>
</dbReference>
<dbReference type="Pfam" id="PF02519">
    <property type="entry name" value="Auxin_inducible"/>
    <property type="match status" value="1"/>
</dbReference>
<sequence>MGFRLPGIASAKQLLRRSSSNGSQVTSTVAADIPKGYLAVYVADDCRMKRFVIPVLYLNQPSFQELLSQAEEEFGFDHPMGGLTIPCRGEAFIDLISHLNSS</sequence>
<dbReference type="STRING" id="3476.A0A2P5ATA0"/>
<organism evidence="2 3">
    <name type="scientific">Parasponia andersonii</name>
    <name type="common">Sponia andersonii</name>
    <dbReference type="NCBI Taxonomy" id="3476"/>
    <lineage>
        <taxon>Eukaryota</taxon>
        <taxon>Viridiplantae</taxon>
        <taxon>Streptophyta</taxon>
        <taxon>Embryophyta</taxon>
        <taxon>Tracheophyta</taxon>
        <taxon>Spermatophyta</taxon>
        <taxon>Magnoliopsida</taxon>
        <taxon>eudicotyledons</taxon>
        <taxon>Gunneridae</taxon>
        <taxon>Pentapetalae</taxon>
        <taxon>rosids</taxon>
        <taxon>fabids</taxon>
        <taxon>Rosales</taxon>
        <taxon>Cannabaceae</taxon>
        <taxon>Parasponia</taxon>
    </lineage>
</organism>
<evidence type="ECO:0000313" key="2">
    <source>
        <dbReference type="EMBL" id="PON39764.1"/>
    </source>
</evidence>
<reference evidence="3" key="1">
    <citation type="submission" date="2016-06" db="EMBL/GenBank/DDBJ databases">
        <title>Parallel loss of symbiosis genes in relatives of nitrogen-fixing non-legume Parasponia.</title>
        <authorList>
            <person name="Van Velzen R."/>
            <person name="Holmer R."/>
            <person name="Bu F."/>
            <person name="Rutten L."/>
            <person name="Van Zeijl A."/>
            <person name="Liu W."/>
            <person name="Santuari L."/>
            <person name="Cao Q."/>
            <person name="Sharma T."/>
            <person name="Shen D."/>
            <person name="Roswanjaya Y."/>
            <person name="Wardhani T."/>
            <person name="Kalhor M.S."/>
            <person name="Jansen J."/>
            <person name="Van den Hoogen J."/>
            <person name="Gungor B."/>
            <person name="Hartog M."/>
            <person name="Hontelez J."/>
            <person name="Verver J."/>
            <person name="Yang W.-C."/>
            <person name="Schijlen E."/>
            <person name="Repin R."/>
            <person name="Schilthuizen M."/>
            <person name="Schranz E."/>
            <person name="Heidstra R."/>
            <person name="Miyata K."/>
            <person name="Fedorova E."/>
            <person name="Kohlen W."/>
            <person name="Bisseling T."/>
            <person name="Smit S."/>
            <person name="Geurts R."/>
        </authorList>
    </citation>
    <scope>NUCLEOTIDE SEQUENCE [LARGE SCALE GENOMIC DNA]</scope>
    <source>
        <strain evidence="3">cv. WU1-14</strain>
    </source>
</reference>
<evidence type="ECO:0000313" key="3">
    <source>
        <dbReference type="Proteomes" id="UP000237105"/>
    </source>
</evidence>
<evidence type="ECO:0000256" key="1">
    <source>
        <dbReference type="ARBA" id="ARBA00006974"/>
    </source>
</evidence>
<dbReference type="GO" id="GO:0009733">
    <property type="term" value="P:response to auxin"/>
    <property type="evidence" value="ECO:0007669"/>
    <property type="project" value="InterPro"/>
</dbReference>
<dbReference type="AlphaFoldDB" id="A0A2P5ATA0"/>
<dbReference type="OrthoDB" id="1187323at2759"/>
<proteinExistence type="inferred from homology"/>